<organism evidence="12 13">
    <name type="scientific">Biomphalaria pfeifferi</name>
    <name type="common">Bloodfluke planorb</name>
    <name type="synonym">Freshwater snail</name>
    <dbReference type="NCBI Taxonomy" id="112525"/>
    <lineage>
        <taxon>Eukaryota</taxon>
        <taxon>Metazoa</taxon>
        <taxon>Spiralia</taxon>
        <taxon>Lophotrochozoa</taxon>
        <taxon>Mollusca</taxon>
        <taxon>Gastropoda</taxon>
        <taxon>Heterobranchia</taxon>
        <taxon>Euthyneura</taxon>
        <taxon>Panpulmonata</taxon>
        <taxon>Hygrophila</taxon>
        <taxon>Lymnaeoidea</taxon>
        <taxon>Planorbidae</taxon>
        <taxon>Biomphalaria</taxon>
    </lineage>
</organism>
<keyword evidence="7" id="KW-0675">Receptor</keyword>
<evidence type="ECO:0000313" key="13">
    <source>
        <dbReference type="Proteomes" id="UP001233172"/>
    </source>
</evidence>
<keyword evidence="3 10" id="KW-0812">Transmembrane</keyword>
<keyword evidence="8" id="KW-0807">Transducer</keyword>
<evidence type="ECO:0000256" key="5">
    <source>
        <dbReference type="ARBA" id="ARBA00023040"/>
    </source>
</evidence>
<evidence type="ECO:0000256" key="1">
    <source>
        <dbReference type="ARBA" id="ARBA00004651"/>
    </source>
</evidence>
<dbReference type="InterPro" id="IPR000276">
    <property type="entry name" value="GPCR_Rhodpsn"/>
</dbReference>
<reference evidence="12" key="1">
    <citation type="journal article" date="2023" name="PLoS Negl. Trop. Dis.">
        <title>A genome sequence for Biomphalaria pfeifferi, the major vector snail for the human-infecting parasite Schistosoma mansoni.</title>
        <authorList>
            <person name="Bu L."/>
            <person name="Lu L."/>
            <person name="Laidemitt M.R."/>
            <person name="Zhang S.M."/>
            <person name="Mutuku M."/>
            <person name="Mkoji G."/>
            <person name="Steinauer M."/>
            <person name="Loker E.S."/>
        </authorList>
    </citation>
    <scope>NUCLEOTIDE SEQUENCE</scope>
    <source>
        <strain evidence="12">KasaAsao</strain>
    </source>
</reference>
<evidence type="ECO:0000256" key="9">
    <source>
        <dbReference type="SAM" id="MobiDB-lite"/>
    </source>
</evidence>
<evidence type="ECO:0000256" key="6">
    <source>
        <dbReference type="ARBA" id="ARBA00023136"/>
    </source>
</evidence>
<dbReference type="SUPFAM" id="SSF81321">
    <property type="entry name" value="Family A G protein-coupled receptor-like"/>
    <property type="match status" value="1"/>
</dbReference>
<dbReference type="Proteomes" id="UP001233172">
    <property type="component" value="Unassembled WGS sequence"/>
</dbReference>
<dbReference type="PANTHER" id="PTHR24230:SF75">
    <property type="entry name" value="RELAXIN FAMILY PEPTIDE RECEPTOR 3"/>
    <property type="match status" value="1"/>
</dbReference>
<protein>
    <recommendedName>
        <fullName evidence="11">G-protein coupled receptors family 1 profile domain-containing protein</fullName>
    </recommendedName>
</protein>
<feature type="transmembrane region" description="Helical" evidence="10">
    <location>
        <begin position="444"/>
        <end position="464"/>
    </location>
</feature>
<evidence type="ECO:0000313" key="12">
    <source>
        <dbReference type="EMBL" id="KAK0048997.1"/>
    </source>
</evidence>
<keyword evidence="5" id="KW-0297">G-protein coupled receptor</keyword>
<keyword evidence="2" id="KW-1003">Cell membrane</keyword>
<dbReference type="GO" id="GO:0007218">
    <property type="term" value="P:neuropeptide signaling pathway"/>
    <property type="evidence" value="ECO:0007669"/>
    <property type="project" value="TreeGrafter"/>
</dbReference>
<proteinExistence type="predicted"/>
<evidence type="ECO:0000256" key="7">
    <source>
        <dbReference type="ARBA" id="ARBA00023170"/>
    </source>
</evidence>
<dbReference type="PROSITE" id="PS50262">
    <property type="entry name" value="G_PROTEIN_RECEP_F1_2"/>
    <property type="match status" value="1"/>
</dbReference>
<evidence type="ECO:0000256" key="8">
    <source>
        <dbReference type="ARBA" id="ARBA00023224"/>
    </source>
</evidence>
<dbReference type="CDD" id="cd00637">
    <property type="entry name" value="7tm_classA_rhodopsin-like"/>
    <property type="match status" value="1"/>
</dbReference>
<name>A0AAD8B7J0_BIOPF</name>
<dbReference type="Gene3D" id="1.20.1070.10">
    <property type="entry name" value="Rhodopsin 7-helix transmembrane proteins"/>
    <property type="match status" value="1"/>
</dbReference>
<feature type="region of interest" description="Disordered" evidence="9">
    <location>
        <begin position="310"/>
        <end position="334"/>
    </location>
</feature>
<gene>
    <name evidence="12" type="ORF">Bpfe_021582</name>
</gene>
<feature type="transmembrane region" description="Helical" evidence="10">
    <location>
        <begin position="20"/>
        <end position="41"/>
    </location>
</feature>
<dbReference type="EMBL" id="JASAOG010000131">
    <property type="protein sequence ID" value="KAK0048997.1"/>
    <property type="molecule type" value="Genomic_DNA"/>
</dbReference>
<accession>A0AAD8B7J0</accession>
<keyword evidence="6 10" id="KW-0472">Membrane</keyword>
<feature type="transmembrane region" description="Helical" evidence="10">
    <location>
        <begin position="53"/>
        <end position="78"/>
    </location>
</feature>
<feature type="transmembrane region" description="Helical" evidence="10">
    <location>
        <begin position="138"/>
        <end position="159"/>
    </location>
</feature>
<sequence>MERGDNLTSSSSESLALQLTFLNMVHIIGLLLNLACLFVIVRRYKALEQKKRYILLGNLLLCDFILLLWVVPVTVRLLTCSSTDCRMSVLNPVVCRTTAFLFQCSYICGVLTQVFLAVDRTMTTAHPCVSIKYLTGKVYVTTIAFCWLFSALHASIPLAPQYTGVSYLFSDRVKKCNHSYLHSCWYYTYSTILVHGVLTPSILLCYLYMAWRIRQLRSRCDSQQTALLNSVISSTHQRNCSNTDLHTSKFTHDIQSKSRPNISRELERKPTQVKSSKAESVSDLEEMFTEFMRFRQYPRTIVEQGVQTSFVRSTSSGGKDEDVSSRSSPTLPTFQKRHSLDTTLGGLTSKAISDINYIPSKASDLKGFLLTQHVISVTSLDWSIKQSEQLRLKRSCQGSKNLTTATVGSIQHGLFLTVVTYVWSIPYTIATKCPRGEVSISFSVLAMFLCYTSAIFYPLLYFFVHENFIRHFRLAITSL</sequence>
<feature type="region of interest" description="Disordered" evidence="9">
    <location>
        <begin position="253"/>
        <end position="277"/>
    </location>
</feature>
<comment type="subcellular location">
    <subcellularLocation>
        <location evidence="1">Cell membrane</location>
        <topology evidence="1">Multi-pass membrane protein</topology>
    </subcellularLocation>
</comment>
<feature type="transmembrane region" description="Helical" evidence="10">
    <location>
        <begin position="98"/>
        <end position="118"/>
    </location>
</feature>
<evidence type="ECO:0000256" key="3">
    <source>
        <dbReference type="ARBA" id="ARBA00022692"/>
    </source>
</evidence>
<comment type="caution">
    <text evidence="12">The sequence shown here is derived from an EMBL/GenBank/DDBJ whole genome shotgun (WGS) entry which is preliminary data.</text>
</comment>
<evidence type="ECO:0000256" key="2">
    <source>
        <dbReference type="ARBA" id="ARBA00022475"/>
    </source>
</evidence>
<reference evidence="12" key="2">
    <citation type="submission" date="2023-04" db="EMBL/GenBank/DDBJ databases">
        <authorList>
            <person name="Bu L."/>
            <person name="Lu L."/>
            <person name="Laidemitt M.R."/>
            <person name="Zhang S.M."/>
            <person name="Mutuku M."/>
            <person name="Mkoji G."/>
            <person name="Steinauer M."/>
            <person name="Loker E.S."/>
        </authorList>
    </citation>
    <scope>NUCLEOTIDE SEQUENCE</scope>
    <source>
        <strain evidence="12">KasaAsao</strain>
        <tissue evidence="12">Whole Snail</tissue>
    </source>
</reference>
<evidence type="ECO:0000256" key="4">
    <source>
        <dbReference type="ARBA" id="ARBA00022989"/>
    </source>
</evidence>
<feature type="compositionally biased region" description="Basic and acidic residues" evidence="9">
    <location>
        <begin position="253"/>
        <end position="270"/>
    </location>
</feature>
<dbReference type="PANTHER" id="PTHR24230">
    <property type="entry name" value="G-PROTEIN COUPLED RECEPTOR"/>
    <property type="match status" value="1"/>
</dbReference>
<evidence type="ECO:0000256" key="10">
    <source>
        <dbReference type="SAM" id="Phobius"/>
    </source>
</evidence>
<dbReference type="AlphaFoldDB" id="A0AAD8B7J0"/>
<feature type="domain" description="G-protein coupled receptors family 1 profile" evidence="11">
    <location>
        <begin position="32"/>
        <end position="209"/>
    </location>
</feature>
<dbReference type="GO" id="GO:0008528">
    <property type="term" value="F:G protein-coupled peptide receptor activity"/>
    <property type="evidence" value="ECO:0007669"/>
    <property type="project" value="TreeGrafter"/>
</dbReference>
<dbReference type="PRINTS" id="PR00237">
    <property type="entry name" value="GPCRRHODOPSN"/>
</dbReference>
<feature type="transmembrane region" description="Helical" evidence="10">
    <location>
        <begin position="187"/>
        <end position="209"/>
    </location>
</feature>
<dbReference type="Pfam" id="PF00001">
    <property type="entry name" value="7tm_1"/>
    <property type="match status" value="1"/>
</dbReference>
<feature type="transmembrane region" description="Helical" evidence="10">
    <location>
        <begin position="402"/>
        <end position="424"/>
    </location>
</feature>
<keyword evidence="4 10" id="KW-1133">Transmembrane helix</keyword>
<dbReference type="GO" id="GO:0005886">
    <property type="term" value="C:plasma membrane"/>
    <property type="evidence" value="ECO:0007669"/>
    <property type="project" value="UniProtKB-SubCell"/>
</dbReference>
<keyword evidence="13" id="KW-1185">Reference proteome</keyword>
<dbReference type="InterPro" id="IPR017452">
    <property type="entry name" value="GPCR_Rhodpsn_7TM"/>
</dbReference>
<evidence type="ECO:0000259" key="11">
    <source>
        <dbReference type="PROSITE" id="PS50262"/>
    </source>
</evidence>